<keyword evidence="3" id="KW-0963">Cytoplasm</keyword>
<feature type="non-terminal residue" evidence="11">
    <location>
        <position position="1"/>
    </location>
</feature>
<evidence type="ECO:0000313" key="11">
    <source>
        <dbReference type="EMBL" id="GAF73120.1"/>
    </source>
</evidence>
<comment type="catalytic activity">
    <reaction evidence="1">
        <text>a fatty acyl-[ACP] + phosphate = an acyl phosphate + holo-[ACP]</text>
        <dbReference type="Rhea" id="RHEA:42292"/>
        <dbReference type="Rhea" id="RHEA-COMP:9685"/>
        <dbReference type="Rhea" id="RHEA-COMP:14125"/>
        <dbReference type="ChEBI" id="CHEBI:43474"/>
        <dbReference type="ChEBI" id="CHEBI:59918"/>
        <dbReference type="ChEBI" id="CHEBI:64479"/>
        <dbReference type="ChEBI" id="CHEBI:138651"/>
        <dbReference type="EC" id="2.3.1.274"/>
    </reaction>
</comment>
<dbReference type="GO" id="GO:0008654">
    <property type="term" value="P:phospholipid biosynthetic process"/>
    <property type="evidence" value="ECO:0007669"/>
    <property type="project" value="UniProtKB-KW"/>
</dbReference>
<evidence type="ECO:0000256" key="1">
    <source>
        <dbReference type="ARBA" id="ARBA00001232"/>
    </source>
</evidence>
<dbReference type="EMBL" id="BARS01002808">
    <property type="protein sequence ID" value="GAF73120.1"/>
    <property type="molecule type" value="Genomic_DNA"/>
</dbReference>
<keyword evidence="7" id="KW-0594">Phospholipid biosynthesis</keyword>
<evidence type="ECO:0000256" key="5">
    <source>
        <dbReference type="ARBA" id="ARBA00022679"/>
    </source>
</evidence>
<dbReference type="Gene3D" id="3.40.718.10">
    <property type="entry name" value="Isopropylmalate Dehydrogenase"/>
    <property type="match status" value="1"/>
</dbReference>
<dbReference type="PIRSF" id="PIRSF002465">
    <property type="entry name" value="Phsphlp_syn_PlsX"/>
    <property type="match status" value="1"/>
</dbReference>
<comment type="caution">
    <text evidence="11">The sequence shown here is derived from an EMBL/GenBank/DDBJ whole genome shotgun (WGS) entry which is preliminary data.</text>
</comment>
<organism evidence="11">
    <name type="scientific">marine sediment metagenome</name>
    <dbReference type="NCBI Taxonomy" id="412755"/>
    <lineage>
        <taxon>unclassified sequences</taxon>
        <taxon>metagenomes</taxon>
        <taxon>ecological metagenomes</taxon>
    </lineage>
</organism>
<evidence type="ECO:0000256" key="9">
    <source>
        <dbReference type="ARBA" id="ARBA00024069"/>
    </source>
</evidence>
<comment type="subunit">
    <text evidence="10">Homodimer. Probably interacts with PlsY.</text>
</comment>
<protein>
    <recommendedName>
        <fullName evidence="9">phosphate acyltransferase</fullName>
        <ecNumber evidence="9">2.3.1.274</ecNumber>
    </recommendedName>
</protein>
<dbReference type="EC" id="2.3.1.274" evidence="9"/>
<accession>X0TAN0</accession>
<gene>
    <name evidence="11" type="ORF">S01H1_05386</name>
</gene>
<dbReference type="PANTHER" id="PTHR30100">
    <property type="entry name" value="FATTY ACID/PHOSPHOLIPID SYNTHESIS PROTEIN PLSX"/>
    <property type="match status" value="1"/>
</dbReference>
<evidence type="ECO:0000256" key="3">
    <source>
        <dbReference type="ARBA" id="ARBA00022490"/>
    </source>
</evidence>
<evidence type="ECO:0000256" key="2">
    <source>
        <dbReference type="ARBA" id="ARBA00004496"/>
    </source>
</evidence>
<evidence type="ECO:0000256" key="4">
    <source>
        <dbReference type="ARBA" id="ARBA00022516"/>
    </source>
</evidence>
<proteinExistence type="inferred from homology"/>
<sequence length="302" mass="31800">GPLSILEGELAKCGVSDNLPIRCVEASEVIDEGESPVLAIRHKRNSSIVVATKLVKTGEADAIVSAGSTGATAVSAIVYLGMVEGLERPAIAAPFKGFGSDVIVIDVGGNVDCKPHQFLSFAIAGSIYARKLFNIANPTVGLLSTGVEEGKGSEPIREGYLLLKNSGLNFVGNIEGSDILSGRANVVVCDGLIGNVLIKFYQSLGNYAVDFIKRKLRKYPLSGRIVNALFARIFPIAKLAYEGEEAGGGILWGIDGVVRITHGACRAPHIAYAIASAKNSVEADVVGYLKFELAKARAENKL</sequence>
<dbReference type="GO" id="GO:0005737">
    <property type="term" value="C:cytoplasm"/>
    <property type="evidence" value="ECO:0007669"/>
    <property type="project" value="UniProtKB-SubCell"/>
</dbReference>
<dbReference type="Pfam" id="PF02504">
    <property type="entry name" value="FA_synthesis"/>
    <property type="match status" value="1"/>
</dbReference>
<evidence type="ECO:0000256" key="6">
    <source>
        <dbReference type="ARBA" id="ARBA00023098"/>
    </source>
</evidence>
<keyword evidence="6" id="KW-0443">Lipid metabolism</keyword>
<evidence type="ECO:0000256" key="10">
    <source>
        <dbReference type="ARBA" id="ARBA00046608"/>
    </source>
</evidence>
<keyword evidence="8" id="KW-1208">Phospholipid metabolism</keyword>
<name>X0TAN0_9ZZZZ</name>
<evidence type="ECO:0000256" key="7">
    <source>
        <dbReference type="ARBA" id="ARBA00023209"/>
    </source>
</evidence>
<dbReference type="GO" id="GO:0043811">
    <property type="term" value="F:phosphate:acyl-[acyl carrier protein] acyltransferase activity"/>
    <property type="evidence" value="ECO:0007669"/>
    <property type="project" value="UniProtKB-EC"/>
</dbReference>
<dbReference type="InterPro" id="IPR012281">
    <property type="entry name" value="Phospholipid_synth_PlsX-like"/>
</dbReference>
<reference evidence="11" key="1">
    <citation type="journal article" date="2014" name="Front. Microbiol.">
        <title>High frequency of phylogenetically diverse reductive dehalogenase-homologous genes in deep subseafloor sedimentary metagenomes.</title>
        <authorList>
            <person name="Kawai M."/>
            <person name="Futagami T."/>
            <person name="Toyoda A."/>
            <person name="Takaki Y."/>
            <person name="Nishi S."/>
            <person name="Hori S."/>
            <person name="Arai W."/>
            <person name="Tsubouchi T."/>
            <person name="Morono Y."/>
            <person name="Uchiyama I."/>
            <person name="Ito T."/>
            <person name="Fujiyama A."/>
            <person name="Inagaki F."/>
            <person name="Takami H."/>
        </authorList>
    </citation>
    <scope>NUCLEOTIDE SEQUENCE</scope>
    <source>
        <strain evidence="11">Expedition CK06-06</strain>
    </source>
</reference>
<dbReference type="GO" id="GO:0006633">
    <property type="term" value="P:fatty acid biosynthetic process"/>
    <property type="evidence" value="ECO:0007669"/>
    <property type="project" value="InterPro"/>
</dbReference>
<evidence type="ECO:0000256" key="8">
    <source>
        <dbReference type="ARBA" id="ARBA00023264"/>
    </source>
</evidence>
<keyword evidence="4" id="KW-0444">Lipid biosynthesis</keyword>
<dbReference type="PANTHER" id="PTHR30100:SF1">
    <property type="entry name" value="PHOSPHATE ACYLTRANSFERASE"/>
    <property type="match status" value="1"/>
</dbReference>
<dbReference type="HAMAP" id="MF_00019">
    <property type="entry name" value="PlsX"/>
    <property type="match status" value="1"/>
</dbReference>
<keyword evidence="5" id="KW-0808">Transferase</keyword>
<dbReference type="InterPro" id="IPR003664">
    <property type="entry name" value="FA_synthesis"/>
</dbReference>
<dbReference type="AlphaFoldDB" id="X0TAN0"/>
<comment type="subcellular location">
    <subcellularLocation>
        <location evidence="2">Cytoplasm</location>
    </subcellularLocation>
</comment>
<dbReference type="SUPFAM" id="SSF53659">
    <property type="entry name" value="Isocitrate/Isopropylmalate dehydrogenase-like"/>
    <property type="match status" value="1"/>
</dbReference>